<evidence type="ECO:0000313" key="4">
    <source>
        <dbReference type="Proteomes" id="UP000254573"/>
    </source>
</evidence>
<dbReference type="Proteomes" id="UP000254573">
    <property type="component" value="Unassembled WGS sequence"/>
</dbReference>
<dbReference type="AlphaFoldDB" id="A0A378YED4"/>
<keyword evidence="5" id="KW-1185">Reference proteome</keyword>
<sequence>MTHRQLSPRRVRRAMPRAQRGQAMAETVVIVGSALLFAFWAINMIGHLSDVRDRTEAAARYAAWERTVYYDDNGWAPKYGNAATKSDAAIRSEIAQRVLGRGTKIDRADGTRNQLPSSEEPMWRDIAGNTILQKYGDLQVSHTVGGTGTVADKALNALGSLSGIGAGFDLPTKNQQSASVSLRVAGDSPSLVALWPNWAGVTFSDKHVLLTNTWTPDGSNNAKSVIAGAVPTAKGAVLDYALDVLAPAAIDITTLDLGRIQPDVVPADRLGNK</sequence>
<feature type="transmembrane region" description="Helical" evidence="1">
    <location>
        <begin position="21"/>
        <end position="42"/>
    </location>
</feature>
<accession>A0A378YED4</accession>
<organism evidence="2 4">
    <name type="scientific">Pandoraea pnomenusa</name>
    <dbReference type="NCBI Taxonomy" id="93220"/>
    <lineage>
        <taxon>Bacteria</taxon>
        <taxon>Pseudomonadati</taxon>
        <taxon>Pseudomonadota</taxon>
        <taxon>Betaproteobacteria</taxon>
        <taxon>Burkholderiales</taxon>
        <taxon>Burkholderiaceae</taxon>
        <taxon>Pandoraea</taxon>
    </lineage>
</organism>
<dbReference type="STRING" id="93220.A6P55_23445"/>
<keyword evidence="1" id="KW-0812">Transmembrane</keyword>
<dbReference type="Proteomes" id="UP000361468">
    <property type="component" value="Unassembled WGS sequence"/>
</dbReference>
<dbReference type="RefSeq" id="WP_023595958.1">
    <property type="nucleotide sequence ID" value="NC_023018.2"/>
</dbReference>
<dbReference type="EMBL" id="CABPSO010000002">
    <property type="protein sequence ID" value="VVE62786.1"/>
    <property type="molecule type" value="Genomic_DNA"/>
</dbReference>
<protein>
    <submittedName>
        <fullName evidence="2">Uncharacterized protein</fullName>
    </submittedName>
</protein>
<keyword evidence="1" id="KW-0472">Membrane</keyword>
<dbReference type="OrthoDB" id="8779905at2"/>
<name>A0A378YED4_9BURK</name>
<evidence type="ECO:0000313" key="5">
    <source>
        <dbReference type="Proteomes" id="UP000361468"/>
    </source>
</evidence>
<keyword evidence="1" id="KW-1133">Transmembrane helix</keyword>
<dbReference type="EMBL" id="UGSG01000001">
    <property type="protein sequence ID" value="SUA74749.1"/>
    <property type="molecule type" value="Genomic_DNA"/>
</dbReference>
<dbReference type="GeneID" id="57198971"/>
<evidence type="ECO:0000256" key="1">
    <source>
        <dbReference type="SAM" id="Phobius"/>
    </source>
</evidence>
<reference evidence="2 4" key="1">
    <citation type="submission" date="2018-06" db="EMBL/GenBank/DDBJ databases">
        <authorList>
            <consortium name="Pathogen Informatics"/>
            <person name="Doyle S."/>
        </authorList>
    </citation>
    <scope>NUCLEOTIDE SEQUENCE [LARGE SCALE GENOMIC DNA]</scope>
    <source>
        <strain evidence="2 4">NCTC13160</strain>
    </source>
</reference>
<evidence type="ECO:0000313" key="2">
    <source>
        <dbReference type="EMBL" id="SUA74749.1"/>
    </source>
</evidence>
<gene>
    <name evidence="2" type="ORF">NCTC13160_00477</name>
    <name evidence="3" type="ORF">PPN31119_00992</name>
</gene>
<dbReference type="KEGG" id="ppnm:LV28_02395"/>
<reference evidence="3 5" key="2">
    <citation type="submission" date="2019-08" db="EMBL/GenBank/DDBJ databases">
        <authorList>
            <person name="Peeters C."/>
        </authorList>
    </citation>
    <scope>NUCLEOTIDE SEQUENCE [LARGE SCALE GENOMIC DNA]</scope>
    <source>
        <strain evidence="3 5">LMG 31119</strain>
    </source>
</reference>
<proteinExistence type="predicted"/>
<evidence type="ECO:0000313" key="3">
    <source>
        <dbReference type="EMBL" id="VVE62786.1"/>
    </source>
</evidence>